<dbReference type="EMBL" id="JACASF010000010">
    <property type="protein sequence ID" value="KAF6452786.1"/>
    <property type="molecule type" value="Genomic_DNA"/>
</dbReference>
<evidence type="ECO:0000313" key="2">
    <source>
        <dbReference type="EMBL" id="KAF6452786.1"/>
    </source>
</evidence>
<evidence type="ECO:0000313" key="3">
    <source>
        <dbReference type="Proteomes" id="UP000550707"/>
    </source>
</evidence>
<feature type="compositionally biased region" description="Polar residues" evidence="1">
    <location>
        <begin position="93"/>
        <end position="107"/>
    </location>
</feature>
<accession>A0A7J8FYR2</accession>
<dbReference type="Proteomes" id="UP000550707">
    <property type="component" value="Unassembled WGS sequence"/>
</dbReference>
<proteinExistence type="predicted"/>
<name>A0A7J8FYR2_MOLMO</name>
<gene>
    <name evidence="2" type="ORF">HJG59_008142</name>
</gene>
<organism evidence="2 3">
    <name type="scientific">Molossus molossus</name>
    <name type="common">Pallas' mastiff bat</name>
    <name type="synonym">Vespertilio molossus</name>
    <dbReference type="NCBI Taxonomy" id="27622"/>
    <lineage>
        <taxon>Eukaryota</taxon>
        <taxon>Metazoa</taxon>
        <taxon>Chordata</taxon>
        <taxon>Craniata</taxon>
        <taxon>Vertebrata</taxon>
        <taxon>Euteleostomi</taxon>
        <taxon>Mammalia</taxon>
        <taxon>Eutheria</taxon>
        <taxon>Laurasiatheria</taxon>
        <taxon>Chiroptera</taxon>
        <taxon>Yangochiroptera</taxon>
        <taxon>Molossidae</taxon>
        <taxon>Molossus</taxon>
    </lineage>
</organism>
<feature type="region of interest" description="Disordered" evidence="1">
    <location>
        <begin position="1"/>
        <end position="66"/>
    </location>
</feature>
<protein>
    <submittedName>
        <fullName evidence="2">Uncharacterized protein</fullName>
    </submittedName>
</protein>
<evidence type="ECO:0000256" key="1">
    <source>
        <dbReference type="SAM" id="MobiDB-lite"/>
    </source>
</evidence>
<dbReference type="AlphaFoldDB" id="A0A7J8FYR2"/>
<comment type="caution">
    <text evidence="2">The sequence shown here is derived from an EMBL/GenBank/DDBJ whole genome shotgun (WGS) entry which is preliminary data.</text>
</comment>
<feature type="compositionally biased region" description="Low complexity" evidence="1">
    <location>
        <begin position="39"/>
        <end position="66"/>
    </location>
</feature>
<reference evidence="2 3" key="1">
    <citation type="journal article" date="2020" name="Nature">
        <title>Six reference-quality genomes reveal evolution of bat adaptations.</title>
        <authorList>
            <person name="Jebb D."/>
            <person name="Huang Z."/>
            <person name="Pippel M."/>
            <person name="Hughes G.M."/>
            <person name="Lavrichenko K."/>
            <person name="Devanna P."/>
            <person name="Winkler S."/>
            <person name="Jermiin L.S."/>
            <person name="Skirmuntt E.C."/>
            <person name="Katzourakis A."/>
            <person name="Burkitt-Gray L."/>
            <person name="Ray D.A."/>
            <person name="Sullivan K.A.M."/>
            <person name="Roscito J.G."/>
            <person name="Kirilenko B.M."/>
            <person name="Davalos L.M."/>
            <person name="Corthals A.P."/>
            <person name="Power M.L."/>
            <person name="Jones G."/>
            <person name="Ransome R.D."/>
            <person name="Dechmann D.K.N."/>
            <person name="Locatelli A.G."/>
            <person name="Puechmaille S.J."/>
            <person name="Fedrigo O."/>
            <person name="Jarvis E.D."/>
            <person name="Hiller M."/>
            <person name="Vernes S.C."/>
            <person name="Myers E.W."/>
            <person name="Teeling E.C."/>
        </authorList>
    </citation>
    <scope>NUCLEOTIDE SEQUENCE [LARGE SCALE GENOMIC DNA]</scope>
    <source>
        <strain evidence="2">MMolMol1</strain>
        <tissue evidence="2">Muscle</tissue>
    </source>
</reference>
<sequence length="132" mass="13561">MHLNKALGLQEGHPSFVAQGHGREPRPSCTRPHASLHTLLQALPSASPGPSAPTAPALGPASSPLAEGGSPWLRAFACISGHLTAEHEGVAQPANSEDPTTSRTLRSSGERRSRVLVPGAGTPASGSWLRGQ</sequence>
<feature type="region of interest" description="Disordered" evidence="1">
    <location>
        <begin position="87"/>
        <end position="132"/>
    </location>
</feature>
<keyword evidence="3" id="KW-1185">Reference proteome</keyword>
<dbReference type="InParanoid" id="A0A7J8FYR2"/>